<dbReference type="GO" id="GO:0009570">
    <property type="term" value="C:chloroplast stroma"/>
    <property type="evidence" value="ECO:0007669"/>
    <property type="project" value="TreeGrafter"/>
</dbReference>
<dbReference type="EC" id="6.1.1.14" evidence="2"/>
<keyword evidence="4" id="KW-0547">Nucleotide-binding</keyword>
<comment type="caution">
    <text evidence="9">The sequence shown here is derived from an EMBL/GenBank/DDBJ whole genome shotgun (WGS) entry which is preliminary data.</text>
</comment>
<feature type="non-terminal residue" evidence="9">
    <location>
        <position position="1"/>
    </location>
</feature>
<dbReference type="GO" id="GO:0006426">
    <property type="term" value="P:glycyl-tRNA aminoacylation"/>
    <property type="evidence" value="ECO:0007669"/>
    <property type="project" value="InterPro"/>
</dbReference>
<dbReference type="GO" id="GO:0005524">
    <property type="term" value="F:ATP binding"/>
    <property type="evidence" value="ECO:0007669"/>
    <property type="project" value="UniProtKB-KW"/>
</dbReference>
<gene>
    <name evidence="9" type="ORF">Tci_858857</name>
</gene>
<evidence type="ECO:0000256" key="1">
    <source>
        <dbReference type="ARBA" id="ARBA00008226"/>
    </source>
</evidence>
<evidence type="ECO:0000256" key="2">
    <source>
        <dbReference type="ARBA" id="ARBA00012829"/>
    </source>
</evidence>
<reference evidence="9" key="1">
    <citation type="journal article" date="2019" name="Sci. Rep.">
        <title>Draft genome of Tanacetum cinerariifolium, the natural source of mosquito coil.</title>
        <authorList>
            <person name="Yamashiro T."/>
            <person name="Shiraishi A."/>
            <person name="Satake H."/>
            <person name="Nakayama K."/>
        </authorList>
    </citation>
    <scope>NUCLEOTIDE SEQUENCE</scope>
</reference>
<dbReference type="PANTHER" id="PTHR30075">
    <property type="entry name" value="GLYCYL-TRNA SYNTHETASE"/>
    <property type="match status" value="1"/>
</dbReference>
<evidence type="ECO:0000256" key="4">
    <source>
        <dbReference type="ARBA" id="ARBA00022741"/>
    </source>
</evidence>
<evidence type="ECO:0000256" key="8">
    <source>
        <dbReference type="ARBA" id="ARBA00047937"/>
    </source>
</evidence>
<dbReference type="InterPro" id="IPR006194">
    <property type="entry name" value="Gly-tRNA-synth_heterodimer"/>
</dbReference>
<proteinExistence type="inferred from homology"/>
<evidence type="ECO:0000256" key="6">
    <source>
        <dbReference type="ARBA" id="ARBA00022917"/>
    </source>
</evidence>
<organism evidence="9">
    <name type="scientific">Tanacetum cinerariifolium</name>
    <name type="common">Dalmatian daisy</name>
    <name type="synonym">Chrysanthemum cinerariifolium</name>
    <dbReference type="NCBI Taxonomy" id="118510"/>
    <lineage>
        <taxon>Eukaryota</taxon>
        <taxon>Viridiplantae</taxon>
        <taxon>Streptophyta</taxon>
        <taxon>Embryophyta</taxon>
        <taxon>Tracheophyta</taxon>
        <taxon>Spermatophyta</taxon>
        <taxon>Magnoliopsida</taxon>
        <taxon>eudicotyledons</taxon>
        <taxon>Gunneridae</taxon>
        <taxon>Pentapetalae</taxon>
        <taxon>asterids</taxon>
        <taxon>campanulids</taxon>
        <taxon>Asterales</taxon>
        <taxon>Asteraceae</taxon>
        <taxon>Asteroideae</taxon>
        <taxon>Anthemideae</taxon>
        <taxon>Anthemidinae</taxon>
        <taxon>Tanacetum</taxon>
    </lineage>
</organism>
<evidence type="ECO:0000313" key="9">
    <source>
        <dbReference type="EMBL" id="GFC86887.1"/>
    </source>
</evidence>
<keyword evidence="7" id="KW-0030">Aminoacyl-tRNA synthetase</keyword>
<keyword evidence="3 9" id="KW-0436">Ligase</keyword>
<evidence type="ECO:0000256" key="7">
    <source>
        <dbReference type="ARBA" id="ARBA00023146"/>
    </source>
</evidence>
<evidence type="ECO:0000256" key="5">
    <source>
        <dbReference type="ARBA" id="ARBA00022840"/>
    </source>
</evidence>
<evidence type="ECO:0000256" key="3">
    <source>
        <dbReference type="ARBA" id="ARBA00022598"/>
    </source>
</evidence>
<accession>A0A699RP78</accession>
<dbReference type="GO" id="GO:0005739">
    <property type="term" value="C:mitochondrion"/>
    <property type="evidence" value="ECO:0007669"/>
    <property type="project" value="TreeGrafter"/>
</dbReference>
<comment type="similarity">
    <text evidence="1">Belongs to the class-II aminoacyl-tRNA synthetase family.</text>
</comment>
<protein>
    <recommendedName>
        <fullName evidence="2">glycine--tRNA ligase</fullName>
        <ecNumber evidence="2">6.1.1.14</ecNumber>
    </recommendedName>
</protein>
<dbReference type="GO" id="GO:0004820">
    <property type="term" value="F:glycine-tRNA ligase activity"/>
    <property type="evidence" value="ECO:0007669"/>
    <property type="project" value="UniProtKB-EC"/>
</dbReference>
<dbReference type="AlphaFoldDB" id="A0A699RP78"/>
<keyword evidence="5" id="KW-0067">ATP-binding</keyword>
<dbReference type="EMBL" id="BKCJ011107560">
    <property type="protein sequence ID" value="GFC86887.1"/>
    <property type="molecule type" value="Genomic_DNA"/>
</dbReference>
<sequence>NAESYAGVMQQAGISVDTEQRKKMIIERSNDLAKGVDGCLVMQSSLLNEVVNLVEAPVPVLGKFSESFLVLPKDLLVM</sequence>
<dbReference type="PANTHER" id="PTHR30075:SF2">
    <property type="entry name" value="GLYCINE--TRNA LIGASE, CHLOROPLASTIC_MITOCHONDRIAL 2"/>
    <property type="match status" value="1"/>
</dbReference>
<name>A0A699RP78_TANCI</name>
<comment type="catalytic activity">
    <reaction evidence="8">
        <text>tRNA(Gly) + glycine + ATP = glycyl-tRNA(Gly) + AMP + diphosphate</text>
        <dbReference type="Rhea" id="RHEA:16013"/>
        <dbReference type="Rhea" id="RHEA-COMP:9664"/>
        <dbReference type="Rhea" id="RHEA-COMP:9683"/>
        <dbReference type="ChEBI" id="CHEBI:30616"/>
        <dbReference type="ChEBI" id="CHEBI:33019"/>
        <dbReference type="ChEBI" id="CHEBI:57305"/>
        <dbReference type="ChEBI" id="CHEBI:78442"/>
        <dbReference type="ChEBI" id="CHEBI:78522"/>
        <dbReference type="ChEBI" id="CHEBI:456215"/>
        <dbReference type="EC" id="6.1.1.14"/>
    </reaction>
</comment>
<keyword evidence="6" id="KW-0648">Protein biosynthesis</keyword>
<dbReference type="InterPro" id="IPR015944">
    <property type="entry name" value="Gly-tRNA-synth_bsu"/>
</dbReference>
<dbReference type="Pfam" id="PF02092">
    <property type="entry name" value="tRNA_synt_2f"/>
    <property type="match status" value="1"/>
</dbReference>
<feature type="non-terminal residue" evidence="9">
    <location>
        <position position="78"/>
    </location>
</feature>